<evidence type="ECO:0000256" key="5">
    <source>
        <dbReference type="ARBA" id="ARBA00022833"/>
    </source>
</evidence>
<evidence type="ECO:0000259" key="11">
    <source>
        <dbReference type="PROSITE" id="PS51194"/>
    </source>
</evidence>
<evidence type="ECO:0000256" key="6">
    <source>
        <dbReference type="ARBA" id="ARBA00022840"/>
    </source>
</evidence>
<name>A0ABP0ZRC0_9ASCO</name>
<evidence type="ECO:0000256" key="2">
    <source>
        <dbReference type="ARBA" id="ARBA00022741"/>
    </source>
</evidence>
<feature type="region of interest" description="Disordered" evidence="8">
    <location>
        <begin position="815"/>
        <end position="844"/>
    </location>
</feature>
<dbReference type="InterPro" id="IPR038718">
    <property type="entry name" value="SNF2-like_sf"/>
</dbReference>
<evidence type="ECO:0000259" key="9">
    <source>
        <dbReference type="PROSITE" id="PS50089"/>
    </source>
</evidence>
<dbReference type="InterPro" id="IPR027417">
    <property type="entry name" value="P-loop_NTPase"/>
</dbReference>
<feature type="domain" description="Helicase ATP-binding" evidence="10">
    <location>
        <begin position="319"/>
        <end position="604"/>
    </location>
</feature>
<keyword evidence="3 7" id="KW-0863">Zinc-finger</keyword>
<dbReference type="InterPro" id="IPR001841">
    <property type="entry name" value="Znf_RING"/>
</dbReference>
<dbReference type="Pfam" id="PF00176">
    <property type="entry name" value="SNF2-rel_dom"/>
    <property type="match status" value="2"/>
</dbReference>
<dbReference type="Proteomes" id="UP001497383">
    <property type="component" value="Chromosome 4"/>
</dbReference>
<keyword evidence="13" id="KW-1185">Reference proteome</keyword>
<dbReference type="Pfam" id="PF26021">
    <property type="entry name" value="Ferritin_C144_05"/>
    <property type="match status" value="2"/>
</dbReference>
<dbReference type="Pfam" id="PF00097">
    <property type="entry name" value="zf-C3HC4"/>
    <property type="match status" value="1"/>
</dbReference>
<evidence type="ECO:0000259" key="10">
    <source>
        <dbReference type="PROSITE" id="PS51192"/>
    </source>
</evidence>
<evidence type="ECO:0000256" key="4">
    <source>
        <dbReference type="ARBA" id="ARBA00022801"/>
    </source>
</evidence>
<feature type="region of interest" description="Disordered" evidence="8">
    <location>
        <begin position="25"/>
        <end position="47"/>
    </location>
</feature>
<evidence type="ECO:0000313" key="12">
    <source>
        <dbReference type="EMBL" id="CAK9439575.1"/>
    </source>
</evidence>
<dbReference type="InterPro" id="IPR049730">
    <property type="entry name" value="SNF2/RAD54-like_C"/>
</dbReference>
<dbReference type="InterPro" id="IPR013083">
    <property type="entry name" value="Znf_RING/FYVE/PHD"/>
</dbReference>
<dbReference type="Gene3D" id="3.40.50.10810">
    <property type="entry name" value="Tandem AAA-ATPase domain"/>
    <property type="match status" value="2"/>
</dbReference>
<dbReference type="SUPFAM" id="SSF57850">
    <property type="entry name" value="RING/U-box"/>
    <property type="match status" value="1"/>
</dbReference>
<proteinExistence type="predicted"/>
<dbReference type="PROSITE" id="PS00518">
    <property type="entry name" value="ZF_RING_1"/>
    <property type="match status" value="1"/>
</dbReference>
<gene>
    <name evidence="12" type="ORF">LODBEIA_P36750</name>
</gene>
<evidence type="ECO:0000256" key="8">
    <source>
        <dbReference type="SAM" id="MobiDB-lite"/>
    </source>
</evidence>
<accession>A0ABP0ZRC0</accession>
<evidence type="ECO:0000256" key="3">
    <source>
        <dbReference type="ARBA" id="ARBA00022771"/>
    </source>
</evidence>
<keyword evidence="2" id="KW-0547">Nucleotide-binding</keyword>
<feature type="compositionally biased region" description="Basic and acidic residues" evidence="8">
    <location>
        <begin position="821"/>
        <end position="844"/>
    </location>
</feature>
<dbReference type="Gene3D" id="3.30.40.10">
    <property type="entry name" value="Zinc/RING finger domain, C3HC4 (zinc finger)"/>
    <property type="match status" value="1"/>
</dbReference>
<feature type="domain" description="RING-type" evidence="9">
    <location>
        <begin position="1264"/>
        <end position="1313"/>
    </location>
</feature>
<dbReference type="PROSITE" id="PS51192">
    <property type="entry name" value="HELICASE_ATP_BIND_1"/>
    <property type="match status" value="1"/>
</dbReference>
<reference evidence="12 13" key="1">
    <citation type="submission" date="2024-03" db="EMBL/GenBank/DDBJ databases">
        <authorList>
            <person name="Brejova B."/>
        </authorList>
    </citation>
    <scope>NUCLEOTIDE SEQUENCE [LARGE SCALE GENOMIC DNA]</scope>
    <source>
        <strain evidence="12 13">CBS 14171</strain>
    </source>
</reference>
<dbReference type="SMART" id="SM00184">
    <property type="entry name" value="RING"/>
    <property type="match status" value="1"/>
</dbReference>
<dbReference type="InterPro" id="IPR001650">
    <property type="entry name" value="Helicase_C-like"/>
</dbReference>
<dbReference type="SMART" id="SM00490">
    <property type="entry name" value="HELICc"/>
    <property type="match status" value="1"/>
</dbReference>
<dbReference type="InterPro" id="IPR018957">
    <property type="entry name" value="Znf_C3HC4_RING-type"/>
</dbReference>
<dbReference type="PANTHER" id="PTHR45865">
    <property type="entry name" value="E3 UBIQUITIN-PROTEIN LIGASE SHPRH FAMILY MEMBER"/>
    <property type="match status" value="1"/>
</dbReference>
<organism evidence="12 13">
    <name type="scientific">Lodderomyces beijingensis</name>
    <dbReference type="NCBI Taxonomy" id="1775926"/>
    <lineage>
        <taxon>Eukaryota</taxon>
        <taxon>Fungi</taxon>
        <taxon>Dikarya</taxon>
        <taxon>Ascomycota</taxon>
        <taxon>Saccharomycotina</taxon>
        <taxon>Pichiomycetes</taxon>
        <taxon>Debaryomycetaceae</taxon>
        <taxon>Candida/Lodderomyces clade</taxon>
        <taxon>Lodderomyces</taxon>
    </lineage>
</organism>
<evidence type="ECO:0000256" key="1">
    <source>
        <dbReference type="ARBA" id="ARBA00022723"/>
    </source>
</evidence>
<dbReference type="Gene3D" id="3.40.50.300">
    <property type="entry name" value="P-loop containing nucleotide triphosphate hydrolases"/>
    <property type="match status" value="1"/>
</dbReference>
<dbReference type="InterPro" id="IPR017907">
    <property type="entry name" value="Znf_RING_CS"/>
</dbReference>
<evidence type="ECO:0000313" key="13">
    <source>
        <dbReference type="Proteomes" id="UP001497383"/>
    </source>
</evidence>
<dbReference type="InterPro" id="IPR000330">
    <property type="entry name" value="SNF2_N"/>
</dbReference>
<dbReference type="CDD" id="cd18793">
    <property type="entry name" value="SF2_C_SNF"/>
    <property type="match status" value="1"/>
</dbReference>
<evidence type="ECO:0000256" key="7">
    <source>
        <dbReference type="PROSITE-ProRule" id="PRU00175"/>
    </source>
</evidence>
<dbReference type="SUPFAM" id="SSF52540">
    <property type="entry name" value="P-loop containing nucleoside triphosphate hydrolases"/>
    <property type="match status" value="2"/>
</dbReference>
<keyword evidence="6" id="KW-0067">ATP-binding</keyword>
<keyword evidence="4" id="KW-0378">Hydrolase</keyword>
<feature type="domain" description="Helicase C-terminal" evidence="11">
    <location>
        <begin position="1378"/>
        <end position="1562"/>
    </location>
</feature>
<dbReference type="PANTHER" id="PTHR45865:SF1">
    <property type="entry name" value="E3 UBIQUITIN-PROTEIN LIGASE SHPRH"/>
    <property type="match status" value="1"/>
</dbReference>
<protein>
    <submittedName>
        <fullName evidence="12">Uncharacterized protein</fullName>
    </submittedName>
</protein>
<sequence>MKIVKIYKSNVLRYVDQESKLESGGGVEARLPKRRKVDEQESAPQDETHLFSRTITIEETSSVLFPSGEIPEEVSFSVGVTGFKHARRSDDKFTISWCAKSSTKQFPIVEFTDCEGQVQNELQLVRLANPRNGMRPSVSICLKTRGSSVSLTVAYKLDYFVNFKNAVTKEISNLLSGLLFSATDSAEESGSVSAESFYSAVYAHTEKMPPFEDDFDIPELETTLLKFQKKTVNWMLSMENARYNSDDSRCTQVPFVTKEDLRNDEKVLSAMNKLSPGWKGPIAFNNQELYFNAITGHISTMSHLCSFLENYLSSEDKSQYPTVLPAKGLLCEEMGLGKTVESAATILLNQRPLQDVDQRVKRPLSSVGDYKMVIKSRATLIIAPVTIIKQWQEEILRLAPSLSIIEYTGVSSYKMFNYKPAIIAEYLNKFDIVFATYSVISKELDYAKFSNNLRKTRAARKDSLFCKEPTDLTGHVEKIESSRSDAETIYYSLKSKPPPRANIKSSDEQPFTDYEQALQDEIALSLKHNEVPDWYQAIDYACPLMLMEFWRLILDEVQMVSSSMTRAFQSAQMIPRFHSWGVSGTPIQKDLNDLYSYLKFLQFYPFDSNIGDLGWYNLTSNYELFKQFWSTIAIRHTKAMVRNDIRLPAQNRILLTIPFTPIEQEFYDEKFAEFSAAIGLDREGNPLGSDFETTNLQQTMRSWLRRLRQICCSPQVGMLEMSHSRPRKSRLHDFVEPLESLEKLLDDMLTRSYGEVTEKERRQVELVSQLCEFLEFIYRPQDAIKYLKSGIIETRKIIRRLEVVLGKYLQDFRNDASGSNSERKDDDEIGRIGHHEQPNSDESHLESKISSIRLRLRNWLVTLHKFYFLFASANFQLYDKEFQSHIEKYRVEVDLDSILEESFGQYKGDERADELASVVSSVPMADFKHEEKLDELMDTPQENETKFYELAEQIRALILKQSLEQLGKALRERIFDRTFYTNWDQSLVDEGLWLLPKTSKRFFNVLPTIKIAELEELALNATVATFIRNLKRTVEPLNKNASELNSGFKELVDLLSEKVTEKSTNPDDNEYDNGLKNQEAIASSLSSLGEKLVERNHLILGQTDVISKPGSTFNSQEPIFSDLIAELGSIEYDAKESANASSSAEAEVIQAIAQRVRTIFENQKLAFSLFNRELNVHCNSIFNLRVDYYRQLQQISDSVAAPKYDPFDRKNLRAPHIEAQLRKLTRTFERTHSSMDSMVARLRYLSELVKESNAEGKENVEMLCIICQSGITVGSLTTCGHKFCRECLDHWIKNSQQSYFGFANRRPRCPMCNTAIDHGSVYNFSRYESSLKGNEIHDGGHQAASGLHGVYKGVEDYILREIEDIKLKATYSSKIDMIVKQVLYLRSKDPSVQIIIFSQWQDMLYILSSALRAAKVTFLTFDGESSNRTRSKRRTWPGAVELFKDPSNGFTCFLLNANAQSSGLTLVNATHIFLCEPLLNTSLELQAISRIHRIGQRKPTTVWMFAIENTVEENIVVTSTNKRLKLLHHKNGSGHGHHDDGDDYEYDNDDIDGGELNERDLVQADSLSVMSNIGIVSHKQRAEGEVVTDTDLWDGLFSKKSLKHETGRATATATATSR</sequence>
<dbReference type="InterPro" id="IPR052583">
    <property type="entry name" value="ATP-helicase/E3_Ub-Ligase"/>
</dbReference>
<dbReference type="PROSITE" id="PS50089">
    <property type="entry name" value="ZF_RING_2"/>
    <property type="match status" value="1"/>
</dbReference>
<keyword evidence="1" id="KW-0479">Metal-binding</keyword>
<dbReference type="Pfam" id="PF00271">
    <property type="entry name" value="Helicase_C"/>
    <property type="match status" value="1"/>
</dbReference>
<dbReference type="InterPro" id="IPR014001">
    <property type="entry name" value="Helicase_ATP-bd"/>
</dbReference>
<dbReference type="GeneID" id="92208871"/>
<dbReference type="EMBL" id="OZ022408">
    <property type="protein sequence ID" value="CAK9439575.1"/>
    <property type="molecule type" value="Genomic_DNA"/>
</dbReference>
<dbReference type="PROSITE" id="PS51194">
    <property type="entry name" value="HELICASE_CTER"/>
    <property type="match status" value="1"/>
</dbReference>
<dbReference type="SMART" id="SM00487">
    <property type="entry name" value="DEXDc"/>
    <property type="match status" value="1"/>
</dbReference>
<keyword evidence="5" id="KW-0862">Zinc</keyword>
<dbReference type="RefSeq" id="XP_066830613.1">
    <property type="nucleotide sequence ID" value="XM_066973811.1"/>
</dbReference>
<dbReference type="InterPro" id="IPR059033">
    <property type="entry name" value="C144_05_dom"/>
</dbReference>